<dbReference type="AlphaFoldDB" id="A0AAW9RV24"/>
<dbReference type="PANTHER" id="PTHR46825:SF7">
    <property type="entry name" value="D-ALANYL-D-ALANINE CARBOXYPEPTIDASE"/>
    <property type="match status" value="1"/>
</dbReference>
<comment type="caution">
    <text evidence="3">The sequence shown here is derived from an EMBL/GenBank/DDBJ whole genome shotgun (WGS) entry which is preliminary data.</text>
</comment>
<dbReference type="InterPro" id="IPR050491">
    <property type="entry name" value="AmpC-like"/>
</dbReference>
<dbReference type="InterPro" id="IPR001466">
    <property type="entry name" value="Beta-lactam-related"/>
</dbReference>
<sequence>MKILPAFPVAVMLFVAGAVLPVAARADDQSNAVARDFPEASASVMDKLEALHAKYGVSALLVAIAKGDGEPVLGAAGTSMSGVPASTDMHYRMGAMAIASLTTILLQLVDENVVSLDDTIDNWLPEYPDADKVTLRMLADSSSGYADYISAPQFTDAFYEDVFYEWSDRELLDVAFEQGMQFEPGTDFLYAHTNFIVLGQALGAATGKPYETLLQDRIVDRLDLMQTKIWTTAELPDPPLHAFTTERGILEDSTYWSPSWTSYTGSLNGDLADTAKLMRAVATGETISDESLAEMKAETNVGFGPMTPDRYFGLGMEFVAPWIQKTFAFGGYGGTAGYLASEDVTLVVVITHGAKSDIDTNPSAPIFKEISSMLGY</sequence>
<protein>
    <submittedName>
        <fullName evidence="3">Serine hydrolase domain-containing protein</fullName>
        <ecNumber evidence="3">3.1.1.103</ecNumber>
    </submittedName>
</protein>
<gene>
    <name evidence="3" type="ORF">V3328_10370</name>
</gene>
<dbReference type="Pfam" id="PF00144">
    <property type="entry name" value="Beta-lactamase"/>
    <property type="match status" value="1"/>
</dbReference>
<reference evidence="3 4" key="1">
    <citation type="submission" date="2024-02" db="EMBL/GenBank/DDBJ databases">
        <title>Genome analysis and characterization of Microbaculum marinisediminis sp. nov., isolated from marine sediment.</title>
        <authorList>
            <person name="Du Z.-J."/>
            <person name="Ye Y.-Q."/>
            <person name="Zhang Z.-R."/>
            <person name="Yuan S.-M."/>
            <person name="Zhang X.-Y."/>
        </authorList>
    </citation>
    <scope>NUCLEOTIDE SEQUENCE [LARGE SCALE GENOMIC DNA]</scope>
    <source>
        <strain evidence="3 4">SDUM1044001</strain>
    </source>
</reference>
<dbReference type="InterPro" id="IPR012338">
    <property type="entry name" value="Beta-lactam/transpept-like"/>
</dbReference>
<feature type="signal peptide" evidence="1">
    <location>
        <begin position="1"/>
        <end position="26"/>
    </location>
</feature>
<dbReference type="SUPFAM" id="SSF56601">
    <property type="entry name" value="beta-lactamase/transpeptidase-like"/>
    <property type="match status" value="1"/>
</dbReference>
<dbReference type="EC" id="3.1.1.103" evidence="3"/>
<evidence type="ECO:0000313" key="3">
    <source>
        <dbReference type="EMBL" id="MEJ8571878.1"/>
    </source>
</evidence>
<accession>A0AAW9RV24</accession>
<evidence type="ECO:0000313" key="4">
    <source>
        <dbReference type="Proteomes" id="UP001378188"/>
    </source>
</evidence>
<organism evidence="3 4">
    <name type="scientific">Microbaculum marinum</name>
    <dbReference type="NCBI Taxonomy" id="1764581"/>
    <lineage>
        <taxon>Bacteria</taxon>
        <taxon>Pseudomonadati</taxon>
        <taxon>Pseudomonadota</taxon>
        <taxon>Alphaproteobacteria</taxon>
        <taxon>Hyphomicrobiales</taxon>
        <taxon>Tepidamorphaceae</taxon>
        <taxon>Microbaculum</taxon>
    </lineage>
</organism>
<keyword evidence="3" id="KW-0378">Hydrolase</keyword>
<keyword evidence="4" id="KW-1185">Reference proteome</keyword>
<dbReference type="EMBL" id="JAZHOF010000004">
    <property type="protein sequence ID" value="MEJ8571878.1"/>
    <property type="molecule type" value="Genomic_DNA"/>
</dbReference>
<dbReference type="Proteomes" id="UP001378188">
    <property type="component" value="Unassembled WGS sequence"/>
</dbReference>
<dbReference type="PANTHER" id="PTHR46825">
    <property type="entry name" value="D-ALANYL-D-ALANINE-CARBOXYPEPTIDASE/ENDOPEPTIDASE AMPH"/>
    <property type="match status" value="1"/>
</dbReference>
<dbReference type="Gene3D" id="3.40.710.10">
    <property type="entry name" value="DD-peptidase/beta-lactamase superfamily"/>
    <property type="match status" value="1"/>
</dbReference>
<evidence type="ECO:0000256" key="1">
    <source>
        <dbReference type="SAM" id="SignalP"/>
    </source>
</evidence>
<dbReference type="GO" id="GO:0016787">
    <property type="term" value="F:hydrolase activity"/>
    <property type="evidence" value="ECO:0007669"/>
    <property type="project" value="UniProtKB-KW"/>
</dbReference>
<proteinExistence type="predicted"/>
<name>A0AAW9RV24_9HYPH</name>
<dbReference type="RefSeq" id="WP_340329579.1">
    <property type="nucleotide sequence ID" value="NZ_JAZHOF010000004.1"/>
</dbReference>
<feature type="domain" description="Beta-lactamase-related" evidence="2">
    <location>
        <begin position="48"/>
        <end position="355"/>
    </location>
</feature>
<feature type="chain" id="PRO_5043757253" evidence="1">
    <location>
        <begin position="27"/>
        <end position="376"/>
    </location>
</feature>
<keyword evidence="1" id="KW-0732">Signal</keyword>
<evidence type="ECO:0000259" key="2">
    <source>
        <dbReference type="Pfam" id="PF00144"/>
    </source>
</evidence>